<dbReference type="PANTHER" id="PTHR10422:SF35">
    <property type="entry name" value="CYTOCHROME BO(3) UBIQUINOL OXIDASE SUBUNIT 1"/>
    <property type="match status" value="1"/>
</dbReference>
<evidence type="ECO:0000313" key="21">
    <source>
        <dbReference type="Proteomes" id="UP000249130"/>
    </source>
</evidence>
<evidence type="ECO:0000256" key="3">
    <source>
        <dbReference type="ARBA" id="ARBA00009578"/>
    </source>
</evidence>
<feature type="transmembrane region" description="Helical" evidence="18">
    <location>
        <begin position="331"/>
        <end position="354"/>
    </location>
</feature>
<sequence>MTQDHDAGTRDHQVDRTMLEARLAKTWRTDPGLWGALATVDHKIIGRRYIVTAFVFLALGGVLAMLMRLQLAGPEARIIGPDRYNQIFTMHGTTMMFLFAVPVMEAVAVYLVPLMIGTRNIAFPRLNAFSYWMFLFGGLLLWVAFALDMGPDVGWFAYVPLSGPQFSAGKRADIWAQMITFTEVAALAVAVEIVVTVFKQRAPGMSLDRVPLFVWAMLVTSFLVIIAMPAVMVASTMLILDRLVGTHFFNPAEGGDVLLWQHLFWFFGHPEVYIIFLPAVGMVSTMVATFARRPVFGYLALVMAMVATGILAFGLWVHHMFVTGLPRLGESFFTASSMAIAVPAGIQIFCWIATLWSGTPRFATPLLWVVAFIVTFVIGGLTGVMVASVPFDTQVHDTYFVVAHFHYVLIGGAVFPLLGAVTYWFPKFTGRMMSERLGTWSFWLIVVGFNLTFFPMHILGFQGMPRRIYTYQPDLPWHGLNLFVSLCAVMLVAGFVLFAVNVVRSLRCGVPAGDNPWDAPTLEWATSSPPPPYNFAHIPVVGGSNPLWESPEKLPVASGLCLDRRELIVSSVVEAQPEARESSPQNSVWPFFAAIATSVMLIGSIFTPWAVVWGAVPVFVTLVGWFWPKGTPEDAA</sequence>
<dbReference type="Pfam" id="PF00115">
    <property type="entry name" value="COX1"/>
    <property type="match status" value="1"/>
</dbReference>
<evidence type="ECO:0000256" key="13">
    <source>
        <dbReference type="ARBA" id="ARBA00023004"/>
    </source>
</evidence>
<keyword evidence="6 17" id="KW-0349">Heme</keyword>
<feature type="transmembrane region" description="Helical" evidence="18">
    <location>
        <begin position="612"/>
        <end position="628"/>
    </location>
</feature>
<gene>
    <name evidence="20" type="primary">ctaD</name>
    <name evidence="20" type="ORF">CH341_26840</name>
</gene>
<evidence type="ECO:0000256" key="1">
    <source>
        <dbReference type="ARBA" id="ARBA00004651"/>
    </source>
</evidence>
<dbReference type="OrthoDB" id="9803294at2"/>
<evidence type="ECO:0000256" key="12">
    <source>
        <dbReference type="ARBA" id="ARBA00022989"/>
    </source>
</evidence>
<feature type="transmembrane region" description="Helical" evidence="18">
    <location>
        <begin position="366"/>
        <end position="387"/>
    </location>
</feature>
<dbReference type="SUPFAM" id="SSF81442">
    <property type="entry name" value="Cytochrome c oxidase subunit I-like"/>
    <property type="match status" value="1"/>
</dbReference>
<feature type="transmembrane region" description="Helical" evidence="18">
    <location>
        <begin position="298"/>
        <end position="319"/>
    </location>
</feature>
<evidence type="ECO:0000313" key="20">
    <source>
        <dbReference type="EMBL" id="RAI38960.1"/>
    </source>
</evidence>
<dbReference type="GO" id="GO:0046872">
    <property type="term" value="F:metal ion binding"/>
    <property type="evidence" value="ECO:0007669"/>
    <property type="project" value="UniProtKB-KW"/>
</dbReference>
<dbReference type="PANTHER" id="PTHR10422">
    <property type="entry name" value="CYTOCHROME C OXIDASE SUBUNIT 1"/>
    <property type="match status" value="1"/>
</dbReference>
<dbReference type="Gene3D" id="1.20.210.10">
    <property type="entry name" value="Cytochrome c oxidase-like, subunit I domain"/>
    <property type="match status" value="1"/>
</dbReference>
<dbReference type="PROSITE" id="PS50855">
    <property type="entry name" value="COX1"/>
    <property type="match status" value="1"/>
</dbReference>
<dbReference type="CDD" id="cd01662">
    <property type="entry name" value="Ubiquinol_Oxidase_I"/>
    <property type="match status" value="1"/>
</dbReference>
<evidence type="ECO:0000256" key="4">
    <source>
        <dbReference type="ARBA" id="ARBA00022448"/>
    </source>
</evidence>
<dbReference type="InterPro" id="IPR036927">
    <property type="entry name" value="Cyt_c_oxase-like_su1_sf"/>
</dbReference>
<evidence type="ECO:0000256" key="11">
    <source>
        <dbReference type="ARBA" id="ARBA00022982"/>
    </source>
</evidence>
<protein>
    <recommendedName>
        <fullName evidence="18">Cytochrome c oxidase subunit 1</fullName>
        <ecNumber evidence="18">7.1.1.9</ecNumber>
    </recommendedName>
</protein>
<keyword evidence="8 17" id="KW-0812">Transmembrane</keyword>
<dbReference type="EMBL" id="NPEX01000321">
    <property type="protein sequence ID" value="RAI38960.1"/>
    <property type="molecule type" value="Genomic_DNA"/>
</dbReference>
<feature type="transmembrane region" description="Helical" evidence="18">
    <location>
        <begin position="49"/>
        <end position="67"/>
    </location>
</feature>
<dbReference type="NCBIfam" id="TIGR02891">
    <property type="entry name" value="CtaD_CoxA"/>
    <property type="match status" value="1"/>
</dbReference>
<comment type="catalytic activity">
    <reaction evidence="16 18">
        <text>4 Fe(II)-[cytochrome c] + O2 + 8 H(+)(in) = 4 Fe(III)-[cytochrome c] + 2 H2O + 4 H(+)(out)</text>
        <dbReference type="Rhea" id="RHEA:11436"/>
        <dbReference type="Rhea" id="RHEA-COMP:10350"/>
        <dbReference type="Rhea" id="RHEA-COMP:14399"/>
        <dbReference type="ChEBI" id="CHEBI:15377"/>
        <dbReference type="ChEBI" id="CHEBI:15378"/>
        <dbReference type="ChEBI" id="CHEBI:15379"/>
        <dbReference type="ChEBI" id="CHEBI:29033"/>
        <dbReference type="ChEBI" id="CHEBI:29034"/>
        <dbReference type="EC" id="7.1.1.9"/>
    </reaction>
</comment>
<keyword evidence="15 18" id="KW-0472">Membrane</keyword>
<evidence type="ECO:0000256" key="8">
    <source>
        <dbReference type="ARBA" id="ARBA00022692"/>
    </source>
</evidence>
<feature type="transmembrane region" description="Helical" evidence="18">
    <location>
        <begin position="128"/>
        <end position="147"/>
    </location>
</feature>
<keyword evidence="12 18" id="KW-1133">Transmembrane helix</keyword>
<evidence type="ECO:0000256" key="9">
    <source>
        <dbReference type="ARBA" id="ARBA00022723"/>
    </source>
</evidence>
<comment type="function">
    <text evidence="18">Cytochrome c oxidase is the component of the respiratory chain that catalyzes the reduction of oxygen to water. Subunits 1-3 form the functional core of the enzyme complex. CO I is the catalytic subunit of the enzyme. Electrons originating in cytochrome c are transferred via the copper A center of subunit 2 and heme A of subunit 1 to the bimetallic center formed by heme A3 and copper B.</text>
</comment>
<evidence type="ECO:0000256" key="17">
    <source>
        <dbReference type="RuleBase" id="RU000370"/>
    </source>
</evidence>
<dbReference type="GO" id="GO:0006119">
    <property type="term" value="P:oxidative phosphorylation"/>
    <property type="evidence" value="ECO:0007669"/>
    <property type="project" value="UniProtKB-UniPathway"/>
</dbReference>
<dbReference type="InterPro" id="IPR014241">
    <property type="entry name" value="Cyt_c_oxidase_su1_bac"/>
</dbReference>
<reference evidence="20 21" key="1">
    <citation type="submission" date="2017-07" db="EMBL/GenBank/DDBJ databases">
        <title>Draft Genome Sequences of Select Purple Nonsulfur Bacteria.</title>
        <authorList>
            <person name="Lasarre B."/>
            <person name="Mckinlay J.B."/>
        </authorList>
    </citation>
    <scope>NUCLEOTIDE SEQUENCE [LARGE SCALE GENOMIC DNA]</scope>
    <source>
        <strain evidence="20 21">DSM 5909</strain>
    </source>
</reference>
<evidence type="ECO:0000256" key="15">
    <source>
        <dbReference type="ARBA" id="ARBA00023136"/>
    </source>
</evidence>
<keyword evidence="4 17" id="KW-0813">Transport</keyword>
<keyword evidence="11 17" id="KW-0249">Electron transport</keyword>
<dbReference type="RefSeq" id="WP_111422058.1">
    <property type="nucleotide sequence ID" value="NZ_NPEX01000321.1"/>
</dbReference>
<dbReference type="GO" id="GO:0005886">
    <property type="term" value="C:plasma membrane"/>
    <property type="evidence" value="ECO:0007669"/>
    <property type="project" value="UniProtKB-SubCell"/>
</dbReference>
<feature type="transmembrane region" description="Helical" evidence="18">
    <location>
        <begin position="437"/>
        <end position="459"/>
    </location>
</feature>
<dbReference type="InterPro" id="IPR023615">
    <property type="entry name" value="Cyt_c_Oxase_su1_BS"/>
</dbReference>
<dbReference type="GO" id="GO:0015990">
    <property type="term" value="P:electron transport coupled proton transport"/>
    <property type="evidence" value="ECO:0007669"/>
    <property type="project" value="InterPro"/>
</dbReference>
<dbReference type="PROSITE" id="PS00077">
    <property type="entry name" value="COX1_CUB"/>
    <property type="match status" value="1"/>
</dbReference>
<dbReference type="GO" id="GO:0022904">
    <property type="term" value="P:respiratory electron transport chain"/>
    <property type="evidence" value="ECO:0007669"/>
    <property type="project" value="TreeGrafter"/>
</dbReference>
<evidence type="ECO:0000256" key="5">
    <source>
        <dbReference type="ARBA" id="ARBA00022475"/>
    </source>
</evidence>
<proteinExistence type="inferred from homology"/>
<organism evidence="20 21">
    <name type="scientific">Rhodoplanes roseus</name>
    <dbReference type="NCBI Taxonomy" id="29409"/>
    <lineage>
        <taxon>Bacteria</taxon>
        <taxon>Pseudomonadati</taxon>
        <taxon>Pseudomonadota</taxon>
        <taxon>Alphaproteobacteria</taxon>
        <taxon>Hyphomicrobiales</taxon>
        <taxon>Nitrobacteraceae</taxon>
        <taxon>Rhodoplanes</taxon>
    </lineage>
</organism>
<dbReference type="UniPathway" id="UPA00705"/>
<dbReference type="Proteomes" id="UP000249130">
    <property type="component" value="Unassembled WGS sequence"/>
</dbReference>
<dbReference type="InterPro" id="IPR000883">
    <property type="entry name" value="Cyt_C_Oxase_1"/>
</dbReference>
<evidence type="ECO:0000256" key="14">
    <source>
        <dbReference type="ARBA" id="ARBA00023008"/>
    </source>
</evidence>
<comment type="pathway">
    <text evidence="2 18">Energy metabolism; oxidative phosphorylation.</text>
</comment>
<dbReference type="GO" id="GO:0020037">
    <property type="term" value="F:heme binding"/>
    <property type="evidence" value="ECO:0007669"/>
    <property type="project" value="InterPro"/>
</dbReference>
<keyword evidence="14 18" id="KW-0186">Copper</keyword>
<evidence type="ECO:0000256" key="16">
    <source>
        <dbReference type="ARBA" id="ARBA00047816"/>
    </source>
</evidence>
<feature type="transmembrane region" description="Helical" evidence="18">
    <location>
        <begin position="95"/>
        <end position="116"/>
    </location>
</feature>
<keyword evidence="7 17" id="KW-0679">Respiratory chain</keyword>
<dbReference type="EC" id="7.1.1.9" evidence="18"/>
<evidence type="ECO:0000256" key="10">
    <source>
        <dbReference type="ARBA" id="ARBA00022967"/>
    </source>
</evidence>
<feature type="domain" description="Cytochrome oxidase subunit I profile" evidence="19">
    <location>
        <begin position="28"/>
        <end position="542"/>
    </location>
</feature>
<keyword evidence="21" id="KW-1185">Reference proteome</keyword>
<feature type="transmembrane region" description="Helical" evidence="18">
    <location>
        <begin position="210"/>
        <end position="240"/>
    </location>
</feature>
<keyword evidence="13 18" id="KW-0408">Iron</keyword>
<dbReference type="GO" id="GO:0004129">
    <property type="term" value="F:cytochrome-c oxidase activity"/>
    <property type="evidence" value="ECO:0007669"/>
    <property type="project" value="UniProtKB-EC"/>
</dbReference>
<dbReference type="PRINTS" id="PR01165">
    <property type="entry name" value="CYCOXIDASEI"/>
</dbReference>
<evidence type="ECO:0000256" key="18">
    <source>
        <dbReference type="RuleBase" id="RU363061"/>
    </source>
</evidence>
<evidence type="ECO:0000256" key="7">
    <source>
        <dbReference type="ARBA" id="ARBA00022660"/>
    </source>
</evidence>
<feature type="transmembrane region" description="Helical" evidence="18">
    <location>
        <begin position="174"/>
        <end position="198"/>
    </location>
</feature>
<name>A0A327KJK0_9BRAD</name>
<keyword evidence="5 18" id="KW-1003">Cell membrane</keyword>
<accession>A0A327KJK0</accession>
<feature type="transmembrane region" description="Helical" evidence="18">
    <location>
        <begin position="272"/>
        <end position="291"/>
    </location>
</feature>
<comment type="caution">
    <text evidence="20">The sequence shown here is derived from an EMBL/GenBank/DDBJ whole genome shotgun (WGS) entry which is preliminary data.</text>
</comment>
<dbReference type="InterPro" id="IPR023616">
    <property type="entry name" value="Cyt_c_oxase-like_su1_dom"/>
</dbReference>
<comment type="similarity">
    <text evidence="3 17">Belongs to the heme-copper respiratory oxidase family.</text>
</comment>
<comment type="subcellular location">
    <subcellularLocation>
        <location evidence="1 18">Cell membrane</location>
        <topology evidence="1 18">Multi-pass membrane protein</topology>
    </subcellularLocation>
</comment>
<keyword evidence="9 18" id="KW-0479">Metal-binding</keyword>
<feature type="transmembrane region" description="Helical" evidence="18">
    <location>
        <begin position="479"/>
        <end position="500"/>
    </location>
</feature>
<dbReference type="AlphaFoldDB" id="A0A327KJK0"/>
<feature type="transmembrane region" description="Helical" evidence="18">
    <location>
        <begin position="399"/>
        <end position="425"/>
    </location>
</feature>
<evidence type="ECO:0000256" key="2">
    <source>
        <dbReference type="ARBA" id="ARBA00004673"/>
    </source>
</evidence>
<evidence type="ECO:0000256" key="6">
    <source>
        <dbReference type="ARBA" id="ARBA00022617"/>
    </source>
</evidence>
<evidence type="ECO:0000259" key="19">
    <source>
        <dbReference type="PROSITE" id="PS50855"/>
    </source>
</evidence>
<keyword evidence="10" id="KW-1278">Translocase</keyword>